<feature type="transmembrane region" description="Helical" evidence="8">
    <location>
        <begin position="158"/>
        <end position="183"/>
    </location>
</feature>
<feature type="region of interest" description="Disordered" evidence="7">
    <location>
        <begin position="512"/>
        <end position="535"/>
    </location>
</feature>
<evidence type="ECO:0000256" key="4">
    <source>
        <dbReference type="ARBA" id="ARBA00022692"/>
    </source>
</evidence>
<keyword evidence="4 8" id="KW-0812">Transmembrane</keyword>
<proteinExistence type="inferred from homology"/>
<keyword evidence="3 9" id="KW-0813">Transport</keyword>
<comment type="similarity">
    <text evidence="2">Belongs to the nucleotide-sugar transporter family. SLC35A subfamily.</text>
</comment>
<dbReference type="NCBIfam" id="TIGR00803">
    <property type="entry name" value="nst"/>
    <property type="match status" value="1"/>
</dbReference>
<feature type="transmembrane region" description="Helical" evidence="8">
    <location>
        <begin position="204"/>
        <end position="225"/>
    </location>
</feature>
<dbReference type="AlphaFoldDB" id="S7N7N1"/>
<feature type="transmembrane region" description="Helical" evidence="8">
    <location>
        <begin position="441"/>
        <end position="461"/>
    </location>
</feature>
<dbReference type="InterPro" id="IPR007271">
    <property type="entry name" value="Nuc_sug_transpt"/>
</dbReference>
<feature type="transmembrane region" description="Helical" evidence="8">
    <location>
        <begin position="119"/>
        <end position="138"/>
    </location>
</feature>
<accession>S7N7N1</accession>
<evidence type="ECO:0000256" key="3">
    <source>
        <dbReference type="ARBA" id="ARBA00022597"/>
    </source>
</evidence>
<evidence type="ECO:0000256" key="6">
    <source>
        <dbReference type="ARBA" id="ARBA00023136"/>
    </source>
</evidence>
<keyword evidence="6 8" id="KW-0472">Membrane</keyword>
<dbReference type="GO" id="GO:0015165">
    <property type="term" value="F:pyrimidine nucleotide-sugar transmembrane transporter activity"/>
    <property type="evidence" value="ECO:0007669"/>
    <property type="project" value="InterPro"/>
</dbReference>
<feature type="compositionally biased region" description="Basic and acidic residues" evidence="7">
    <location>
        <begin position="512"/>
        <end position="528"/>
    </location>
</feature>
<evidence type="ECO:0000313" key="10">
    <source>
        <dbReference type="Proteomes" id="UP000052978"/>
    </source>
</evidence>
<dbReference type="Proteomes" id="UP000052978">
    <property type="component" value="Unassembled WGS sequence"/>
</dbReference>
<dbReference type="GO" id="GO:0000139">
    <property type="term" value="C:Golgi membrane"/>
    <property type="evidence" value="ECO:0007669"/>
    <property type="project" value="UniProtKB-SubCell"/>
</dbReference>
<feature type="transmembrane region" description="Helical" evidence="8">
    <location>
        <begin position="231"/>
        <end position="251"/>
    </location>
</feature>
<protein>
    <submittedName>
        <fullName evidence="9">Putative UDP-sugar transporter protein SLC35A5</fullName>
    </submittedName>
</protein>
<dbReference type="PANTHER" id="PTHR10231">
    <property type="entry name" value="NUCLEOTIDE-SUGAR TRANSMEMBRANE TRANSPORTER"/>
    <property type="match status" value="1"/>
</dbReference>
<dbReference type="EMBL" id="KE163456">
    <property type="protein sequence ID" value="EPQ12140.1"/>
    <property type="molecule type" value="Genomic_DNA"/>
</dbReference>
<feature type="transmembrane region" description="Helical" evidence="8">
    <location>
        <begin position="20"/>
        <end position="45"/>
    </location>
</feature>
<keyword evidence="5 8" id="KW-1133">Transmembrane helix</keyword>
<gene>
    <name evidence="9" type="ORF">D623_10016087</name>
</gene>
<evidence type="ECO:0000256" key="1">
    <source>
        <dbReference type="ARBA" id="ARBA00004653"/>
    </source>
</evidence>
<dbReference type="Pfam" id="PF04142">
    <property type="entry name" value="Nuc_sug_transp"/>
    <property type="match status" value="1"/>
</dbReference>
<keyword evidence="10" id="KW-1185">Reference proteome</keyword>
<feature type="transmembrane region" description="Helical" evidence="8">
    <location>
        <begin position="340"/>
        <end position="360"/>
    </location>
</feature>
<feature type="transmembrane region" description="Helical" evidence="8">
    <location>
        <begin position="410"/>
        <end position="434"/>
    </location>
</feature>
<feature type="transmembrane region" description="Helical" evidence="8">
    <location>
        <begin position="381"/>
        <end position="398"/>
    </location>
</feature>
<evidence type="ECO:0000256" key="2">
    <source>
        <dbReference type="ARBA" id="ARBA00009976"/>
    </source>
</evidence>
<dbReference type="eggNOG" id="KOG2234">
    <property type="taxonomic scope" value="Eukaryota"/>
</dbReference>
<evidence type="ECO:0000256" key="8">
    <source>
        <dbReference type="SAM" id="Phobius"/>
    </source>
</evidence>
<reference evidence="9 10" key="1">
    <citation type="journal article" date="2013" name="Nat. Commun.">
        <title>Genome analysis reveals insights into physiology and longevity of the Brandt's bat Myotis brandtii.</title>
        <authorList>
            <person name="Seim I."/>
            <person name="Fang X."/>
            <person name="Xiong Z."/>
            <person name="Lobanov A.V."/>
            <person name="Huang Z."/>
            <person name="Ma S."/>
            <person name="Feng Y."/>
            <person name="Turanov A.A."/>
            <person name="Zhu Y."/>
            <person name="Lenz T.L."/>
            <person name="Gerashchenko M.V."/>
            <person name="Fan D."/>
            <person name="Hee Yim S."/>
            <person name="Yao X."/>
            <person name="Jordan D."/>
            <person name="Xiong Y."/>
            <person name="Ma Y."/>
            <person name="Lyapunov A.N."/>
            <person name="Chen G."/>
            <person name="Kulakova O.I."/>
            <person name="Sun Y."/>
            <person name="Lee S.G."/>
            <person name="Bronson R.T."/>
            <person name="Moskalev A.A."/>
            <person name="Sunyaev S.R."/>
            <person name="Zhang G."/>
            <person name="Krogh A."/>
            <person name="Wang J."/>
            <person name="Gladyshev V.N."/>
        </authorList>
    </citation>
    <scope>NUCLEOTIDE SEQUENCE [LARGE SCALE GENOMIC DNA]</scope>
</reference>
<dbReference type="InterPro" id="IPR037185">
    <property type="entry name" value="EmrE-like"/>
</dbReference>
<keyword evidence="3 9" id="KW-0762">Sugar transport</keyword>
<comment type="subcellular location">
    <subcellularLocation>
        <location evidence="1">Golgi apparatus membrane</location>
        <topology evidence="1">Multi-pass membrane protein</topology>
    </subcellularLocation>
</comment>
<evidence type="ECO:0000313" key="9">
    <source>
        <dbReference type="EMBL" id="EPQ12140.1"/>
    </source>
</evidence>
<dbReference type="SUPFAM" id="SSF103481">
    <property type="entry name" value="Multidrug resistance efflux transporter EmrE"/>
    <property type="match status" value="1"/>
</dbReference>
<evidence type="ECO:0000256" key="5">
    <source>
        <dbReference type="ARBA" id="ARBA00022989"/>
    </source>
</evidence>
<organism evidence="9 10">
    <name type="scientific">Myotis brandtii</name>
    <name type="common">Brandt's bat</name>
    <dbReference type="NCBI Taxonomy" id="109478"/>
    <lineage>
        <taxon>Eukaryota</taxon>
        <taxon>Metazoa</taxon>
        <taxon>Chordata</taxon>
        <taxon>Craniata</taxon>
        <taxon>Vertebrata</taxon>
        <taxon>Euteleostomi</taxon>
        <taxon>Mammalia</taxon>
        <taxon>Eutheria</taxon>
        <taxon>Laurasiatheria</taxon>
        <taxon>Chiroptera</taxon>
        <taxon>Yangochiroptera</taxon>
        <taxon>Vespertilionidae</taxon>
        <taxon>Myotis</taxon>
    </lineage>
</organism>
<name>S7N7N1_MYOBR</name>
<sequence length="535" mass="60988">MHPETREEEPNSLQGHAIPALAMGYVVTGALSAPNLVYCTLAFVFHTLHDSNFVECPLALWDPSGDVGETVSAPSPQVKLRDPTCWSDPLILKMPFEPWNHLRQLENSEMESKCCGHPMLCSLSTMYTFLLGTIFIALSSSRILLVKYSANEENKYDYLPTTVNVCSELVKLVFCVLVSFWVIKKENHQSRNLKCASWREFFNFMKWSIPAFLYFLDNLIVFYVLSYLQPAMAVIFSNFSIITTALLFRIVLKRHLNWIQWASLVILFLCIVALTAGTKTSQHNLAGHGFHHDAFFSPSNSCLLFRSECPRKDNCTAKEWTFSDSKWNATVRVFSHIRLGLGHVLIIVQCFTSSMANIYSEKILKEGKQLTENIFIQNSKLYFFGILFNGLTLGLQSSKRDQIKNCGFFYGHNAFSLALIFVTAFQGLSVAFILKFLDNMFHVLMAQVTTVIITTVSVLVFDFRPSLEFFLEAPSALLAVFIYNASKSQDMEYRPRQERIRDLRGHLWERSSGDGEELERLTKPKNAIESDEDTF</sequence>
<evidence type="ECO:0000256" key="7">
    <source>
        <dbReference type="SAM" id="MobiDB-lite"/>
    </source>
</evidence>
<feature type="transmembrane region" description="Helical" evidence="8">
    <location>
        <begin position="258"/>
        <end position="277"/>
    </location>
</feature>